<sequence>HEMALSVFDVLVDLIEAEEPIPKQYELAASLGLKTQTLSDYIKVLHELFDKRSPNFSLDVNEDKK</sequence>
<proteinExistence type="predicted"/>
<comment type="caution">
    <text evidence="1">The sequence shown here is derived from an EMBL/GenBank/DDBJ whole genome shotgun (WGS) entry which is preliminary data.</text>
</comment>
<gene>
    <name evidence="1" type="ORF">THIOM_001553</name>
</gene>
<reference evidence="1 2" key="1">
    <citation type="submission" date="2016-05" db="EMBL/GenBank/DDBJ databases">
        <title>Single-cell genome of chain-forming Candidatus Thiomargarita nelsonii and comparison to other large sulfur-oxidizing bacteria.</title>
        <authorList>
            <person name="Winkel M."/>
            <person name="Salman V."/>
            <person name="Woyke T."/>
            <person name="Schulz-Vogt H."/>
            <person name="Richter M."/>
            <person name="Flood B."/>
            <person name="Bailey J."/>
            <person name="Amann R."/>
            <person name="Mussmann M."/>
        </authorList>
    </citation>
    <scope>NUCLEOTIDE SEQUENCE [LARGE SCALE GENOMIC DNA]</scope>
    <source>
        <strain evidence="1 2">THI036</strain>
    </source>
</reference>
<dbReference type="EMBL" id="LUTY01000823">
    <property type="protein sequence ID" value="OAD22632.1"/>
    <property type="molecule type" value="Genomic_DNA"/>
</dbReference>
<organism evidence="1 2">
    <name type="scientific">Candidatus Thiomargarita nelsonii</name>
    <dbReference type="NCBI Taxonomy" id="1003181"/>
    <lineage>
        <taxon>Bacteria</taxon>
        <taxon>Pseudomonadati</taxon>
        <taxon>Pseudomonadota</taxon>
        <taxon>Gammaproteobacteria</taxon>
        <taxon>Thiotrichales</taxon>
        <taxon>Thiotrichaceae</taxon>
        <taxon>Thiomargarita</taxon>
    </lineage>
</organism>
<name>A0A176S3E8_9GAMM</name>
<evidence type="ECO:0000313" key="1">
    <source>
        <dbReference type="EMBL" id="OAD22632.1"/>
    </source>
</evidence>
<protein>
    <submittedName>
        <fullName evidence="1">Uncharacterized protein</fullName>
    </submittedName>
</protein>
<accession>A0A176S3E8</accession>
<dbReference type="AlphaFoldDB" id="A0A176S3E8"/>
<feature type="non-terminal residue" evidence="1">
    <location>
        <position position="1"/>
    </location>
</feature>
<evidence type="ECO:0000313" key="2">
    <source>
        <dbReference type="Proteomes" id="UP000076962"/>
    </source>
</evidence>
<keyword evidence="2" id="KW-1185">Reference proteome</keyword>
<dbReference type="Proteomes" id="UP000076962">
    <property type="component" value="Unassembled WGS sequence"/>
</dbReference>